<dbReference type="AlphaFoldDB" id="A0A1G9V557"/>
<accession>A0A1G9V557</accession>
<evidence type="ECO:0000313" key="2">
    <source>
        <dbReference type="Proteomes" id="UP000198510"/>
    </source>
</evidence>
<gene>
    <name evidence="1" type="ORF">SAMN05421823_11918</name>
</gene>
<dbReference type="STRING" id="1075417.SAMN05421823_11918"/>
<name>A0A1G9V557_9BACT</name>
<keyword evidence="2" id="KW-1185">Reference proteome</keyword>
<reference evidence="1 2" key="1">
    <citation type="submission" date="2016-10" db="EMBL/GenBank/DDBJ databases">
        <authorList>
            <person name="de Groot N.N."/>
        </authorList>
    </citation>
    <scope>NUCLEOTIDE SEQUENCE [LARGE SCALE GENOMIC DNA]</scope>
    <source>
        <strain evidence="1 2">DSM 25186</strain>
    </source>
</reference>
<proteinExistence type="predicted"/>
<evidence type="ECO:0000313" key="1">
    <source>
        <dbReference type="EMBL" id="SDM67240.1"/>
    </source>
</evidence>
<organism evidence="1 2">
    <name type="scientific">Catalinimonas alkaloidigena</name>
    <dbReference type="NCBI Taxonomy" id="1075417"/>
    <lineage>
        <taxon>Bacteria</taxon>
        <taxon>Pseudomonadati</taxon>
        <taxon>Bacteroidota</taxon>
        <taxon>Cytophagia</taxon>
        <taxon>Cytophagales</taxon>
        <taxon>Catalimonadaceae</taxon>
        <taxon>Catalinimonas</taxon>
    </lineage>
</organism>
<protein>
    <submittedName>
        <fullName evidence="1">Uncharacterized protein</fullName>
    </submittedName>
</protein>
<sequence>MNPFALINRTWQRLTCSHTYRPHTLLDKQQTDILESVPAYRFRYIARCTQCGKETIKETTHPIAWY</sequence>
<dbReference type="EMBL" id="FNFO01000019">
    <property type="protein sequence ID" value="SDM67240.1"/>
    <property type="molecule type" value="Genomic_DNA"/>
</dbReference>
<dbReference type="Proteomes" id="UP000198510">
    <property type="component" value="Unassembled WGS sequence"/>
</dbReference>